<dbReference type="OrthoDB" id="9805307at2"/>
<comment type="similarity">
    <text evidence="1">Belongs to the FAH family.</text>
</comment>
<accession>A0A402C616</accession>
<evidence type="ECO:0000313" key="5">
    <source>
        <dbReference type="Proteomes" id="UP000287519"/>
    </source>
</evidence>
<dbReference type="SUPFAM" id="SSF56529">
    <property type="entry name" value="FAH"/>
    <property type="match status" value="1"/>
</dbReference>
<evidence type="ECO:0000259" key="3">
    <source>
        <dbReference type="Pfam" id="PF01557"/>
    </source>
</evidence>
<dbReference type="InterPro" id="IPR051121">
    <property type="entry name" value="FAH"/>
</dbReference>
<dbReference type="GO" id="GO:0046872">
    <property type="term" value="F:metal ion binding"/>
    <property type="evidence" value="ECO:0007669"/>
    <property type="project" value="UniProtKB-KW"/>
</dbReference>
<comment type="caution">
    <text evidence="4">The sequence shown here is derived from an EMBL/GenBank/DDBJ whole genome shotgun (WGS) entry which is preliminary data.</text>
</comment>
<sequence length="281" mass="31058">MAYATFEIDGRRRVGVVERSDHAADRLVPLDGLVELGPSTTADVLADTRRLEDEAVGVDEVRLCPVVPNPGKIICIGLNYHEHVGETGRDLPTYPVMFTKFPSALIGPYEDIVAPPETTEIDYEAEMALVIGRPGRRIPREQAHEHILGYTVANDISMRDYQRKTHQWLQGKTWDRSTPIGPYLFTPQEVPDIADACIRTVLDGNVLQEALVSQLIFDIPHLIETISEFTTLLPGDVILTGTPGGVGMKRQPPIFLGDGDRITVEIEGLGSLTNTVRNERV</sequence>
<feature type="domain" description="Fumarylacetoacetase-like C-terminal" evidence="3">
    <location>
        <begin position="72"/>
        <end position="277"/>
    </location>
</feature>
<dbReference type="GO" id="GO:0019752">
    <property type="term" value="P:carboxylic acid metabolic process"/>
    <property type="evidence" value="ECO:0007669"/>
    <property type="project" value="UniProtKB-ARBA"/>
</dbReference>
<dbReference type="Proteomes" id="UP000287519">
    <property type="component" value="Unassembled WGS sequence"/>
</dbReference>
<dbReference type="EMBL" id="BHYM01000023">
    <property type="protein sequence ID" value="GCE39023.1"/>
    <property type="molecule type" value="Genomic_DNA"/>
</dbReference>
<evidence type="ECO:0000256" key="1">
    <source>
        <dbReference type="ARBA" id="ARBA00010211"/>
    </source>
</evidence>
<dbReference type="Gene3D" id="3.90.850.10">
    <property type="entry name" value="Fumarylacetoacetase-like, C-terminal domain"/>
    <property type="match status" value="1"/>
</dbReference>
<protein>
    <submittedName>
        <fullName evidence="4">Fumarylacetoacetate hydrolase family protein</fullName>
    </submittedName>
</protein>
<evidence type="ECO:0000313" key="4">
    <source>
        <dbReference type="EMBL" id="GCE39023.1"/>
    </source>
</evidence>
<evidence type="ECO:0000256" key="2">
    <source>
        <dbReference type="ARBA" id="ARBA00022723"/>
    </source>
</evidence>
<dbReference type="GO" id="GO:0016787">
    <property type="term" value="F:hydrolase activity"/>
    <property type="evidence" value="ECO:0007669"/>
    <property type="project" value="UniProtKB-KW"/>
</dbReference>
<reference evidence="4 5" key="1">
    <citation type="submission" date="2018-11" db="EMBL/GenBank/DDBJ databases">
        <title>Microbial catabolism of amino acid.</title>
        <authorList>
            <person name="Hibi M."/>
            <person name="Ogawa J."/>
        </authorList>
    </citation>
    <scope>NUCLEOTIDE SEQUENCE [LARGE SCALE GENOMIC DNA]</scope>
    <source>
        <strain evidence="4 5">C31-06</strain>
    </source>
</reference>
<keyword evidence="5" id="KW-1185">Reference proteome</keyword>
<keyword evidence="4" id="KW-0378">Hydrolase</keyword>
<organism evidence="4 5">
    <name type="scientific">Rhodococcus wratislaviensis</name>
    <name type="common">Tsukamurella wratislaviensis</name>
    <dbReference type="NCBI Taxonomy" id="44752"/>
    <lineage>
        <taxon>Bacteria</taxon>
        <taxon>Bacillati</taxon>
        <taxon>Actinomycetota</taxon>
        <taxon>Actinomycetes</taxon>
        <taxon>Mycobacteriales</taxon>
        <taxon>Nocardiaceae</taxon>
        <taxon>Rhodococcus</taxon>
    </lineage>
</organism>
<dbReference type="PANTHER" id="PTHR42796">
    <property type="entry name" value="FUMARYLACETOACETATE HYDROLASE DOMAIN-CONTAINING PROTEIN 2A-RELATED"/>
    <property type="match status" value="1"/>
</dbReference>
<name>A0A402C616_RHOWR</name>
<dbReference type="PANTHER" id="PTHR42796:SF4">
    <property type="entry name" value="FUMARYLACETOACETATE HYDROLASE DOMAIN-CONTAINING PROTEIN 2A"/>
    <property type="match status" value="1"/>
</dbReference>
<dbReference type="FunFam" id="3.90.850.10:FF:000002">
    <property type="entry name" value="2-hydroxyhepta-2,4-diene-1,7-dioate isomerase"/>
    <property type="match status" value="1"/>
</dbReference>
<dbReference type="RefSeq" id="WP_124391490.1">
    <property type="nucleotide sequence ID" value="NZ_BHYM01000023.1"/>
</dbReference>
<keyword evidence="2" id="KW-0479">Metal-binding</keyword>
<dbReference type="GO" id="GO:0016853">
    <property type="term" value="F:isomerase activity"/>
    <property type="evidence" value="ECO:0007669"/>
    <property type="project" value="UniProtKB-ARBA"/>
</dbReference>
<proteinExistence type="inferred from homology"/>
<dbReference type="AlphaFoldDB" id="A0A402C616"/>
<gene>
    <name evidence="4" type="ORF">Rhow_002547</name>
</gene>
<dbReference type="Pfam" id="PF01557">
    <property type="entry name" value="FAA_hydrolase"/>
    <property type="match status" value="1"/>
</dbReference>
<dbReference type="InterPro" id="IPR011234">
    <property type="entry name" value="Fumarylacetoacetase-like_C"/>
</dbReference>
<dbReference type="InterPro" id="IPR036663">
    <property type="entry name" value="Fumarylacetoacetase_C_sf"/>
</dbReference>